<protein>
    <submittedName>
        <fullName evidence="2">Uncharacterized protein</fullName>
    </submittedName>
</protein>
<feature type="region of interest" description="Disordered" evidence="1">
    <location>
        <begin position="83"/>
        <end position="115"/>
    </location>
</feature>
<proteinExistence type="predicted"/>
<evidence type="ECO:0000313" key="3">
    <source>
        <dbReference type="Proteomes" id="UP001600888"/>
    </source>
</evidence>
<comment type="caution">
    <text evidence="2">The sequence shown here is derived from an EMBL/GenBank/DDBJ whole genome shotgun (WGS) entry which is preliminary data.</text>
</comment>
<sequence length="126" mass="14290">MKPEEACSQLGAMQQSLEDNGFDFDLTLLFPRPGYKPDLDKLDQAEHVDGINFGRGLCGHPSPSIAIFELIETVRHHPKKFKILTTGASHPASAPAREPRRRRRRRTTMSGRHRRSGRLSVGFEWL</sequence>
<evidence type="ECO:0000256" key="1">
    <source>
        <dbReference type="SAM" id="MobiDB-lite"/>
    </source>
</evidence>
<feature type="compositionally biased region" description="Basic residues" evidence="1">
    <location>
        <begin position="99"/>
        <end position="115"/>
    </location>
</feature>
<accession>A0ABR4E9F3</accession>
<name>A0ABR4E9F3_9PEZI</name>
<keyword evidence="3" id="KW-1185">Reference proteome</keyword>
<dbReference type="EMBL" id="JBAWTH010000080">
    <property type="protein sequence ID" value="KAL2279046.1"/>
    <property type="molecule type" value="Genomic_DNA"/>
</dbReference>
<gene>
    <name evidence="2" type="ORF">FJTKL_14024</name>
</gene>
<organism evidence="2 3">
    <name type="scientific">Diaporthe vaccinii</name>
    <dbReference type="NCBI Taxonomy" id="105482"/>
    <lineage>
        <taxon>Eukaryota</taxon>
        <taxon>Fungi</taxon>
        <taxon>Dikarya</taxon>
        <taxon>Ascomycota</taxon>
        <taxon>Pezizomycotina</taxon>
        <taxon>Sordariomycetes</taxon>
        <taxon>Sordariomycetidae</taxon>
        <taxon>Diaporthales</taxon>
        <taxon>Diaporthaceae</taxon>
        <taxon>Diaporthe</taxon>
        <taxon>Diaporthe eres species complex</taxon>
    </lineage>
</organism>
<reference evidence="2 3" key="1">
    <citation type="submission" date="2024-03" db="EMBL/GenBank/DDBJ databases">
        <title>A high-quality draft genome sequence of Diaporthe vaccinii, a causative agent of upright dieback and viscid rot disease in cranberry plants.</title>
        <authorList>
            <person name="Sarrasin M."/>
            <person name="Lang B.F."/>
            <person name="Burger G."/>
        </authorList>
    </citation>
    <scope>NUCLEOTIDE SEQUENCE [LARGE SCALE GENOMIC DNA]</scope>
    <source>
        <strain evidence="2 3">IS7</strain>
    </source>
</reference>
<evidence type="ECO:0000313" key="2">
    <source>
        <dbReference type="EMBL" id="KAL2279046.1"/>
    </source>
</evidence>
<dbReference type="Proteomes" id="UP001600888">
    <property type="component" value="Unassembled WGS sequence"/>
</dbReference>